<evidence type="ECO:0000313" key="12">
    <source>
        <dbReference type="Proteomes" id="UP000002072"/>
    </source>
</evidence>
<keyword evidence="9" id="KW-0998">Cell outer membrane</keyword>
<evidence type="ECO:0000256" key="7">
    <source>
        <dbReference type="ARBA" id="ARBA00022729"/>
    </source>
</evidence>
<dbReference type="Gene3D" id="2.160.20.20">
    <property type="match status" value="2"/>
</dbReference>
<evidence type="ECO:0000256" key="9">
    <source>
        <dbReference type="ARBA" id="ARBA00023237"/>
    </source>
</evidence>
<dbReference type="KEGG" id="smf:Smon_0186"/>
<protein>
    <submittedName>
        <fullName evidence="11">Peptidase S6 IgA endopeptidase</fullName>
    </submittedName>
</protein>
<feature type="domain" description="Peptidase S6" evidence="10">
    <location>
        <begin position="33"/>
        <end position="298"/>
    </location>
</feature>
<dbReference type="InterPro" id="IPR011050">
    <property type="entry name" value="Pectin_lyase_fold/virulence"/>
</dbReference>
<proteinExistence type="predicted"/>
<evidence type="ECO:0000256" key="4">
    <source>
        <dbReference type="ARBA" id="ARBA00022452"/>
    </source>
</evidence>
<keyword evidence="6" id="KW-0812">Transmembrane</keyword>
<name>D1AWJ7_STRM9</name>
<dbReference type="GO" id="GO:0009279">
    <property type="term" value="C:cell outer membrane"/>
    <property type="evidence" value="ECO:0007669"/>
    <property type="project" value="UniProtKB-SubCell"/>
</dbReference>
<gene>
    <name evidence="11" type="ordered locus">Smon_0186</name>
</gene>
<organism evidence="11 12">
    <name type="scientific">Streptobacillus moniliformis (strain ATCC 14647 / DSM 12112 / NCTC 10651 / 9901)</name>
    <dbReference type="NCBI Taxonomy" id="519441"/>
    <lineage>
        <taxon>Bacteria</taxon>
        <taxon>Fusobacteriati</taxon>
        <taxon>Fusobacteriota</taxon>
        <taxon>Fusobacteriia</taxon>
        <taxon>Fusobacteriales</taxon>
        <taxon>Leptotrichiaceae</taxon>
        <taxon>Streptobacillus</taxon>
    </lineage>
</organism>
<dbReference type="PRINTS" id="PR00921">
    <property type="entry name" value="IGASERPTASE"/>
</dbReference>
<dbReference type="eggNOG" id="COG3210">
    <property type="taxonomic scope" value="Bacteria"/>
</dbReference>
<evidence type="ECO:0000256" key="2">
    <source>
        <dbReference type="ARBA" id="ARBA00004442"/>
    </source>
</evidence>
<dbReference type="PROSITE" id="PS51691">
    <property type="entry name" value="PEPTIDASE_S6"/>
    <property type="match status" value="1"/>
</dbReference>
<keyword evidence="7" id="KW-0732">Signal</keyword>
<keyword evidence="5" id="KW-0964">Secreted</keyword>
<dbReference type="OrthoDB" id="94781at2"/>
<dbReference type="Pfam" id="PF02395">
    <property type="entry name" value="Peptidase_S6"/>
    <property type="match status" value="1"/>
</dbReference>
<dbReference type="GO" id="GO:0004252">
    <property type="term" value="F:serine-type endopeptidase activity"/>
    <property type="evidence" value="ECO:0007669"/>
    <property type="project" value="InterPro"/>
</dbReference>
<evidence type="ECO:0000259" key="10">
    <source>
        <dbReference type="PROSITE" id="PS51691"/>
    </source>
</evidence>
<reference evidence="11 12" key="1">
    <citation type="journal article" date="2009" name="Stand. Genomic Sci.">
        <title>Complete genome sequence of Streptobacillus moniliformis type strain (9901T).</title>
        <authorList>
            <person name="Nolan M."/>
            <person name="Gronow S."/>
            <person name="Lapidus A."/>
            <person name="Ivanova N."/>
            <person name="Copeland A."/>
            <person name="Lucas S."/>
            <person name="Del Rio T.G."/>
            <person name="Chen F."/>
            <person name="Tice H."/>
            <person name="Pitluck S."/>
            <person name="Cheng J.F."/>
            <person name="Sims D."/>
            <person name="Meincke L."/>
            <person name="Bruce D."/>
            <person name="Goodwin L."/>
            <person name="Brettin T."/>
            <person name="Han C."/>
            <person name="Detter J.C."/>
            <person name="Ovchinikova G."/>
            <person name="Pati A."/>
            <person name="Mavromatis K."/>
            <person name="Mikhailova N."/>
            <person name="Chen A."/>
            <person name="Palaniappan K."/>
            <person name="Land M."/>
            <person name="Hauser L."/>
            <person name="Chang Y.J."/>
            <person name="Jeffries C.D."/>
            <person name="Rohde M."/>
            <person name="Sproer C."/>
            <person name="Goker M."/>
            <person name="Bristow J."/>
            <person name="Eisen J.A."/>
            <person name="Markowitz V."/>
            <person name="Hugenholtz P."/>
            <person name="Kyrpides N.C."/>
            <person name="Klenk H.P."/>
            <person name="Chain P."/>
        </authorList>
    </citation>
    <scope>NUCLEOTIDE SEQUENCE [LARGE SCALE GENOMIC DNA]</scope>
    <source>
        <strain evidence="12">ATCC 14647 / DSM 12112 / NCTC 10651 / 9901</strain>
    </source>
</reference>
<comment type="subcellular location">
    <subcellularLocation>
        <location evidence="1">Cell envelope</location>
    </subcellularLocation>
    <subcellularLocation>
        <location evidence="2">Cell outer membrane</location>
    </subcellularLocation>
    <subcellularLocation>
        <location evidence="3">Secreted</location>
    </subcellularLocation>
</comment>
<evidence type="ECO:0000256" key="1">
    <source>
        <dbReference type="ARBA" id="ARBA00004196"/>
    </source>
</evidence>
<dbReference type="GeneID" id="29673490"/>
<dbReference type="InterPro" id="IPR012332">
    <property type="entry name" value="Autotransporter_pectin_lyase_C"/>
</dbReference>
<evidence type="ECO:0000256" key="3">
    <source>
        <dbReference type="ARBA" id="ARBA00004613"/>
    </source>
</evidence>
<dbReference type="HOGENOM" id="CLU_231317_0_0_0"/>
<sequence length="2192" mass="243455">MILSIIVVEGIVMDYKHRLLLILVLTGEIGISNLARHDMNWEDYEDFAMNRGKYSIGREKVKVYKKDGTESGEISAPIPNFDGVVDTGNFALWGDSQILSGVHHVAPPKNFTFSKRHFRNDVELFEGYKKLSLDDKYTKFSESIEVAHRQKVEIDYALVRTDRIAFDAYVSEGITKDQWKKIGIGDLVARVGRGLNRVAYDNGVEKDIDKDHHFAGGLNKITGRKKTGLNQDLQTSLEKTAKTPLDSGAKKGDSGSPLFWWDETNKKWLIAGSLSRGDAVGGYGKKLYYLAHLSSYEDLKKSTTDKEITTETEGDVKFENGVLKVGNEERKFKNKETISVNGNNTTKNQIFNKKGLEVKVEGNTNTYAARLEFKEDTTLKGSGTLETAGFVVHKNKTLTYDISSNTSSTKGETKKITVRKVGEGKLVIKSTGKNIEHLNLGGGETVFENSIDNPVADNIRLAQGAKLTITKESQIKDSNVMFGHRGGTLNLNGTDLEFKDIYHMDKDAKIVNDKEGKDSKKSTFTFTPNSGKRVFLGSFKGNLDLVYKGAEDKNNDNKSEWSIRSENTDITGKFDIEKGYVKIEGDNVIHGSDDTKSENTIVYEDEYRETKFKSKTINIKSSSTLSVGRATEVESDINVEEKSTLEMNLLGKVVDRPTPYEGAKTEKQINETVIKGKIDFKGNNKSDTNTNVSNYNFKANIENNHSSIIESKITGTIKAIKKGTGLLYLKNDNNTGLSGSIDVEGGKLKVKKEETLGSTKTLLKDSSVLEVEENDKLETLLDKLDKTSTGVLSLGKSITNIDAKYKEYSNLYLGSSQNITIGEENSPIDSSISTLNLGGDNGTVTLKGLDKSKNISKINAGDGENRGTVVIDKIGKENNNLEIDAKKGINLKINNNENNNSKIINLGYGASIDSKHKSLLKDNSEGVLYLENDLEETISNDKLAIGVAKSKEVTLNEDKSGNNKYYFSGEGKLGINHKLNNKELVVDGQHFSGGVVELKQNSENYKGDVTVMGNKEGKNDGNITLKLGSDNALGKNNKVLLKDGGILDLNGKNLEAKIDENNNKHGSIINKNEKYSTLKVSVEDKDLKFNNKISGNVNIVKKGNSAIEFTNEDNKFNEDKKANIYIKEGQLNYYNSKSLKNANVHIEDNTVLNTKTEQISSEITANGGTIKVNSPTDKEKDSKATNFSKLTLKKDLVVEGTKSDDKSKVTYSEINLGGKKLTLKNQIVENADIYENGNNSGEVILENSTYYEEGARNEALYEKNVNEILYSKSVSKITLNNSDLVLKNYRSIGSYANTGQAVDIEVNGKSKITNLRQNDIVGTTNLKNTIDIKENASLTLGLNDKNDNSSFVVNSKIKGKGKLILEQTNKGSITIKNNFKDFTGSIEANENSKDKEFKFDIDSANEEDRILGYKFISGKYSNITNKSIGFKNIKEFTGEISSKGDVLLIGKDALTTKGKISLQDNKNVIFKADEDSVMDKMNIEATGSSKIVKQGSKNLTINDITTKNIKEVDIEAGTLTIKKDIFNNSDDSKYNLNNKSKLVAEFTETGEIKSSITGAGDFVQKGSKVTINSKNLNNTGNLELNSELDLKLDNDTTLKQELIGNESGKLNISSSDANKTNELEINKEISKFKGTINLSSGNLALNLQNGVVNNKITGDKVLYNKNESQLTLNNVEEFKGTVESQKGDVLFYLINKTSISKYVIGSGGDIKINNTKDIDLSDKSFENKGNKSLIKSGDSKLTLGANSLKDIKNISVDKGTLFLNNMNTNNYTEKIEASITVKKDASLEVSDKIYIKSITNSGNIAVGDKSLKIADYTSNGGEFNIKLNEDNKNLLEIEKSNKDVNAKVEISKETLDKIIKDDKKLNVAKIADHNLNITNLSKYESVYELDVKKDTDDIFKIYSMIKTNVLNKLYMFNELDLINDMSNELKYRNVIEANYVSYNKIDKDYLKLNNTDYKNKLHSNGVEINFEKANDMSEFKLSGGFNFKVLGSSLTTDVKGKDPFTKTLVNIGAVPKLGIKYKVIDVNLGLGLNTVIVNNRNSKDSLVYLNNSLNVGINPSFKINDDFNIRYLNRFGYKINALIGKSENLIENYNISHKKPISIYYETGVKLEHKYVDFFSKANLEYNWSRYEISNNGQSVNNSFKDDWRINIKTGFEFKPTDRIYMNLDFDANLYQKSYGKYIFRLGTGYNW</sequence>
<accession>D1AWJ7</accession>
<dbReference type="InterPro" id="IPR030396">
    <property type="entry name" value="Peptidase_S6_dom"/>
</dbReference>
<dbReference type="EMBL" id="CP001779">
    <property type="protein sequence ID" value="ACZ00673.1"/>
    <property type="molecule type" value="Genomic_DNA"/>
</dbReference>
<evidence type="ECO:0000256" key="5">
    <source>
        <dbReference type="ARBA" id="ARBA00022525"/>
    </source>
</evidence>
<evidence type="ECO:0000256" key="8">
    <source>
        <dbReference type="ARBA" id="ARBA00023136"/>
    </source>
</evidence>
<dbReference type="GO" id="GO:0005576">
    <property type="term" value="C:extracellular region"/>
    <property type="evidence" value="ECO:0007669"/>
    <property type="project" value="UniProtKB-SubCell"/>
</dbReference>
<keyword evidence="12" id="KW-1185">Reference proteome</keyword>
<dbReference type="SUPFAM" id="SSF51126">
    <property type="entry name" value="Pectin lyase-like"/>
    <property type="match status" value="2"/>
</dbReference>
<keyword evidence="4" id="KW-1134">Transmembrane beta strand</keyword>
<evidence type="ECO:0000256" key="6">
    <source>
        <dbReference type="ARBA" id="ARBA00022692"/>
    </source>
</evidence>
<dbReference type="Gene3D" id="2.40.10.120">
    <property type="match status" value="1"/>
</dbReference>
<dbReference type="RefSeq" id="WP_012858231.1">
    <property type="nucleotide sequence ID" value="NC_013515.1"/>
</dbReference>
<dbReference type="InterPro" id="IPR000710">
    <property type="entry name" value="Peptidase_S6"/>
</dbReference>
<dbReference type="Proteomes" id="UP000002072">
    <property type="component" value="Chromosome"/>
</dbReference>
<dbReference type="GO" id="GO:0006508">
    <property type="term" value="P:proteolysis"/>
    <property type="evidence" value="ECO:0007669"/>
    <property type="project" value="InterPro"/>
</dbReference>
<keyword evidence="8" id="KW-0472">Membrane</keyword>
<evidence type="ECO:0000313" key="11">
    <source>
        <dbReference type="EMBL" id="ACZ00673.1"/>
    </source>
</evidence>